<comment type="similarity">
    <text evidence="8">In the N-terminal section; belongs to the long-chain O-acyltransferase family.</text>
</comment>
<dbReference type="GO" id="GO:0005789">
    <property type="term" value="C:endoplasmic reticulum membrane"/>
    <property type="evidence" value="ECO:0007669"/>
    <property type="project" value="UniProtKB-SubCell"/>
</dbReference>
<comment type="pathway">
    <text evidence="3">Glycerolipid metabolism; triacylglycerol biosynthesis.</text>
</comment>
<evidence type="ECO:0000313" key="14">
    <source>
        <dbReference type="EMBL" id="KAK8949587.1"/>
    </source>
</evidence>
<evidence type="ECO:0000256" key="6">
    <source>
        <dbReference type="ARBA" id="ARBA00022824"/>
    </source>
</evidence>
<dbReference type="Gene3D" id="3.30.559.10">
    <property type="entry name" value="Chloramphenicol acetyltransferase-like domain"/>
    <property type="match status" value="1"/>
</dbReference>
<feature type="domain" description="O-acyltransferase WSD1 C-terminal" evidence="13">
    <location>
        <begin position="358"/>
        <end position="502"/>
    </location>
</feature>
<keyword evidence="11" id="KW-1133">Transmembrane helix</keyword>
<dbReference type="InterPro" id="IPR004255">
    <property type="entry name" value="O-acyltransferase_WSD1_N"/>
</dbReference>
<dbReference type="InterPro" id="IPR045034">
    <property type="entry name" value="O-acyltransferase_WSD1-like"/>
</dbReference>
<proteinExistence type="inferred from homology"/>
<keyword evidence="6" id="KW-0256">Endoplasmic reticulum</keyword>
<keyword evidence="7" id="KW-0012">Acyltransferase</keyword>
<evidence type="ECO:0000256" key="1">
    <source>
        <dbReference type="ARBA" id="ARBA00004162"/>
    </source>
</evidence>
<keyword evidence="15" id="KW-1185">Reference proteome</keyword>
<feature type="domain" description="O-acyltransferase WSD1-like N-terminal" evidence="12">
    <location>
        <begin position="81"/>
        <end position="302"/>
    </location>
</feature>
<comment type="pathway">
    <text evidence="4">Lipid metabolism.</text>
</comment>
<comment type="catalytic activity">
    <reaction evidence="10">
        <text>an acyl-CoA + a 1,2-diacyl-sn-glycerol = a triacyl-sn-glycerol + CoA</text>
        <dbReference type="Rhea" id="RHEA:10868"/>
        <dbReference type="ChEBI" id="CHEBI:17815"/>
        <dbReference type="ChEBI" id="CHEBI:57287"/>
        <dbReference type="ChEBI" id="CHEBI:58342"/>
        <dbReference type="ChEBI" id="CHEBI:64615"/>
        <dbReference type="EC" id="2.3.1.20"/>
    </reaction>
</comment>
<comment type="subcellular location">
    <subcellularLocation>
        <location evidence="1">Cell membrane</location>
        <topology evidence="1">Single-pass membrane protein</topology>
    </subcellularLocation>
    <subcellularLocation>
        <location evidence="2">Endoplasmic reticulum membrane</location>
    </subcellularLocation>
</comment>
<accession>A0AAP0BVM8</accession>
<evidence type="ECO:0000259" key="13">
    <source>
        <dbReference type="Pfam" id="PF06974"/>
    </source>
</evidence>
<comment type="caution">
    <text evidence="14">The sequence shown here is derived from an EMBL/GenBank/DDBJ whole genome shotgun (WGS) entry which is preliminary data.</text>
</comment>
<gene>
    <name evidence="14" type="primary">WSD1</name>
    <name evidence="14" type="ORF">KSP39_PZI005607</name>
</gene>
<dbReference type="PANTHER" id="PTHR31650:SF1">
    <property type="entry name" value="WAX ESTER SYNTHASE_DIACYLGLYCEROL ACYLTRANSFERASE 4-RELATED"/>
    <property type="match status" value="1"/>
</dbReference>
<dbReference type="InterPro" id="IPR023213">
    <property type="entry name" value="CAT-like_dom_sf"/>
</dbReference>
<dbReference type="InterPro" id="IPR009721">
    <property type="entry name" value="O-acyltransferase_WSD1_C"/>
</dbReference>
<dbReference type="Pfam" id="PF06974">
    <property type="entry name" value="WS_DGAT_C"/>
    <property type="match status" value="1"/>
</dbReference>
<feature type="transmembrane region" description="Helical" evidence="11">
    <location>
        <begin position="218"/>
        <end position="235"/>
    </location>
</feature>
<evidence type="ECO:0000256" key="9">
    <source>
        <dbReference type="ARBA" id="ARBA00047604"/>
    </source>
</evidence>
<dbReference type="Pfam" id="PF03007">
    <property type="entry name" value="WS_DGAT_cat"/>
    <property type="match status" value="1"/>
</dbReference>
<dbReference type="GO" id="GO:0005886">
    <property type="term" value="C:plasma membrane"/>
    <property type="evidence" value="ECO:0007669"/>
    <property type="project" value="UniProtKB-SubCell"/>
</dbReference>
<evidence type="ECO:0000256" key="4">
    <source>
        <dbReference type="ARBA" id="ARBA00005189"/>
    </source>
</evidence>
<evidence type="ECO:0000256" key="11">
    <source>
        <dbReference type="SAM" id="Phobius"/>
    </source>
</evidence>
<keyword evidence="11" id="KW-0472">Membrane</keyword>
<organism evidence="14 15">
    <name type="scientific">Platanthera zijinensis</name>
    <dbReference type="NCBI Taxonomy" id="2320716"/>
    <lineage>
        <taxon>Eukaryota</taxon>
        <taxon>Viridiplantae</taxon>
        <taxon>Streptophyta</taxon>
        <taxon>Embryophyta</taxon>
        <taxon>Tracheophyta</taxon>
        <taxon>Spermatophyta</taxon>
        <taxon>Magnoliopsida</taxon>
        <taxon>Liliopsida</taxon>
        <taxon>Asparagales</taxon>
        <taxon>Orchidaceae</taxon>
        <taxon>Orchidoideae</taxon>
        <taxon>Orchideae</taxon>
        <taxon>Orchidinae</taxon>
        <taxon>Platanthera</taxon>
    </lineage>
</organism>
<dbReference type="SUPFAM" id="SSF52777">
    <property type="entry name" value="CoA-dependent acyltransferases"/>
    <property type="match status" value="1"/>
</dbReference>
<evidence type="ECO:0000313" key="15">
    <source>
        <dbReference type="Proteomes" id="UP001418222"/>
    </source>
</evidence>
<dbReference type="Proteomes" id="UP001418222">
    <property type="component" value="Unassembled WGS sequence"/>
</dbReference>
<keyword evidence="5" id="KW-0808">Transferase</keyword>
<protein>
    <submittedName>
        <fullName evidence="14">O-acyltransferase WSD1</fullName>
    </submittedName>
</protein>
<evidence type="ECO:0000256" key="5">
    <source>
        <dbReference type="ARBA" id="ARBA00022679"/>
    </source>
</evidence>
<evidence type="ECO:0000256" key="2">
    <source>
        <dbReference type="ARBA" id="ARBA00004586"/>
    </source>
</evidence>
<dbReference type="PANTHER" id="PTHR31650">
    <property type="entry name" value="O-ACYLTRANSFERASE (WSD1-LIKE) FAMILY PROTEIN"/>
    <property type="match status" value="1"/>
</dbReference>
<dbReference type="GO" id="GO:0047196">
    <property type="term" value="F:long-chain-alcohol O-fatty-acyltransferase activity"/>
    <property type="evidence" value="ECO:0007669"/>
    <property type="project" value="UniProtKB-EC"/>
</dbReference>
<evidence type="ECO:0000256" key="10">
    <source>
        <dbReference type="ARBA" id="ARBA00048109"/>
    </source>
</evidence>
<evidence type="ECO:0000256" key="8">
    <source>
        <dbReference type="ARBA" id="ARBA00024360"/>
    </source>
</evidence>
<keyword evidence="11" id="KW-0812">Transmembrane</keyword>
<sequence length="509" mass="55749">MAGATELPEKGTKCLLTVNIPKPPSISPATEAEIETAATAEKGTPLSPTARLFLQPKFNCHIIVILGFAKIIAADEMKAGLQATLVRHPRFSSVQVSQNSRKDIPRWVPTKVNLDDHLFYPELGPAAAVSASDHAAGDRFVEDYATTLCQTPLDPSRPLWDLHFLSVRTTEAAAGVAIFRIHHSLGDGISLMSLLLACTRKTSDLESLPTLPEARRRPAAAAAGVGAWVFLFWLWNFVVYAWNSLAGSLLYVASTFFLKDTRTPISGSEGVEFRPKRFVHRIVSLDDVKAIKCAMGCTINDVLLGVTSAALSRYLSRIYGGHLPQSLRIRTSLLVNIRPTSGINALADMMKKGSDARWGNRLGYMLLRFPVMMCEDPLDYVRKGKEVAEKKKNSWEAIFTYTSGLLIVKCLGFKVVTAMCHRIISNTTLSFSNVVGPTEEVSLFGSPLIYIAPSVYGHPQALSIHFQSYQNKLTVAMAVDELAIPDPHRLLDDVAQSLQLIKDAATARS</sequence>
<evidence type="ECO:0000259" key="12">
    <source>
        <dbReference type="Pfam" id="PF03007"/>
    </source>
</evidence>
<comment type="catalytic activity">
    <reaction evidence="9">
        <text>a long chain fatty alcohol + a fatty acyl-CoA = a long-chain alcohol wax ester + CoA</text>
        <dbReference type="Rhea" id="RHEA:38443"/>
        <dbReference type="ChEBI" id="CHEBI:17135"/>
        <dbReference type="ChEBI" id="CHEBI:57287"/>
        <dbReference type="ChEBI" id="CHEBI:77636"/>
        <dbReference type="ChEBI" id="CHEBI:235323"/>
        <dbReference type="EC" id="2.3.1.75"/>
    </reaction>
</comment>
<evidence type="ECO:0000256" key="7">
    <source>
        <dbReference type="ARBA" id="ARBA00023315"/>
    </source>
</evidence>
<reference evidence="14 15" key="1">
    <citation type="journal article" date="2022" name="Nat. Plants">
        <title>Genomes of leafy and leafless Platanthera orchids illuminate the evolution of mycoheterotrophy.</title>
        <authorList>
            <person name="Li M.H."/>
            <person name="Liu K.W."/>
            <person name="Li Z."/>
            <person name="Lu H.C."/>
            <person name="Ye Q.L."/>
            <person name="Zhang D."/>
            <person name="Wang J.Y."/>
            <person name="Li Y.F."/>
            <person name="Zhong Z.M."/>
            <person name="Liu X."/>
            <person name="Yu X."/>
            <person name="Liu D.K."/>
            <person name="Tu X.D."/>
            <person name="Liu B."/>
            <person name="Hao Y."/>
            <person name="Liao X.Y."/>
            <person name="Jiang Y.T."/>
            <person name="Sun W.H."/>
            <person name="Chen J."/>
            <person name="Chen Y.Q."/>
            <person name="Ai Y."/>
            <person name="Zhai J.W."/>
            <person name="Wu S.S."/>
            <person name="Zhou Z."/>
            <person name="Hsiao Y.Y."/>
            <person name="Wu W.L."/>
            <person name="Chen Y.Y."/>
            <person name="Lin Y.F."/>
            <person name="Hsu J.L."/>
            <person name="Li C.Y."/>
            <person name="Wang Z.W."/>
            <person name="Zhao X."/>
            <person name="Zhong W.Y."/>
            <person name="Ma X.K."/>
            <person name="Ma L."/>
            <person name="Huang J."/>
            <person name="Chen G.Z."/>
            <person name="Huang M.Z."/>
            <person name="Huang L."/>
            <person name="Peng D.H."/>
            <person name="Luo Y.B."/>
            <person name="Zou S.Q."/>
            <person name="Chen S.P."/>
            <person name="Lan S."/>
            <person name="Tsai W.C."/>
            <person name="Van de Peer Y."/>
            <person name="Liu Z.J."/>
        </authorList>
    </citation>
    <scope>NUCLEOTIDE SEQUENCE [LARGE SCALE GENOMIC DNA]</scope>
    <source>
        <strain evidence="14">Lor287</strain>
    </source>
</reference>
<name>A0AAP0BVM8_9ASPA</name>
<evidence type="ECO:0000256" key="3">
    <source>
        <dbReference type="ARBA" id="ARBA00004771"/>
    </source>
</evidence>
<dbReference type="AlphaFoldDB" id="A0AAP0BVM8"/>
<dbReference type="EMBL" id="JBBWWQ010000004">
    <property type="protein sequence ID" value="KAK8949587.1"/>
    <property type="molecule type" value="Genomic_DNA"/>
</dbReference>
<dbReference type="GO" id="GO:0004144">
    <property type="term" value="F:diacylglycerol O-acyltransferase activity"/>
    <property type="evidence" value="ECO:0007669"/>
    <property type="project" value="UniProtKB-EC"/>
</dbReference>
<dbReference type="GO" id="GO:0019432">
    <property type="term" value="P:triglyceride biosynthetic process"/>
    <property type="evidence" value="ECO:0007669"/>
    <property type="project" value="TreeGrafter"/>
</dbReference>